<evidence type="ECO:0000256" key="6">
    <source>
        <dbReference type="ARBA" id="ARBA00023237"/>
    </source>
</evidence>
<dbReference type="GO" id="GO:0009279">
    <property type="term" value="C:cell outer membrane"/>
    <property type="evidence" value="ECO:0007669"/>
    <property type="project" value="UniProtKB-SubCell"/>
</dbReference>
<evidence type="ECO:0000256" key="7">
    <source>
        <dbReference type="SAM" id="Coils"/>
    </source>
</evidence>
<dbReference type="GO" id="GO:0015288">
    <property type="term" value="F:porin activity"/>
    <property type="evidence" value="ECO:0007669"/>
    <property type="project" value="TreeGrafter"/>
</dbReference>
<name>A0A0W8FUW0_9ZZZZ</name>
<protein>
    <submittedName>
        <fullName evidence="8">Outer membrane efflux protein</fullName>
    </submittedName>
</protein>
<comment type="subcellular location">
    <subcellularLocation>
        <location evidence="1">Cell outer membrane</location>
    </subcellularLocation>
</comment>
<keyword evidence="3" id="KW-1134">Transmembrane beta strand</keyword>
<reference evidence="8" key="1">
    <citation type="journal article" date="2015" name="Proc. Natl. Acad. Sci. U.S.A.">
        <title>Networks of energetic and metabolic interactions define dynamics in microbial communities.</title>
        <authorList>
            <person name="Embree M."/>
            <person name="Liu J.K."/>
            <person name="Al-Bassam M.M."/>
            <person name="Zengler K."/>
        </authorList>
    </citation>
    <scope>NUCLEOTIDE SEQUENCE</scope>
</reference>
<evidence type="ECO:0000256" key="2">
    <source>
        <dbReference type="ARBA" id="ARBA00022448"/>
    </source>
</evidence>
<evidence type="ECO:0000313" key="8">
    <source>
        <dbReference type="EMBL" id="KUG24685.1"/>
    </source>
</evidence>
<dbReference type="PANTHER" id="PTHR30026:SF20">
    <property type="entry name" value="OUTER MEMBRANE PROTEIN TOLC"/>
    <property type="match status" value="1"/>
</dbReference>
<evidence type="ECO:0000256" key="5">
    <source>
        <dbReference type="ARBA" id="ARBA00023136"/>
    </source>
</evidence>
<gene>
    <name evidence="8" type="ORF">ASZ90_005501</name>
</gene>
<accession>A0A0W8FUW0</accession>
<dbReference type="InterPro" id="IPR051906">
    <property type="entry name" value="TolC-like"/>
</dbReference>
<dbReference type="SUPFAM" id="SSF56954">
    <property type="entry name" value="Outer membrane efflux proteins (OEP)"/>
    <property type="match status" value="1"/>
</dbReference>
<evidence type="ECO:0000256" key="1">
    <source>
        <dbReference type="ARBA" id="ARBA00004442"/>
    </source>
</evidence>
<keyword evidence="5" id="KW-0472">Membrane</keyword>
<keyword evidence="2" id="KW-0813">Transport</keyword>
<dbReference type="InterPro" id="IPR003423">
    <property type="entry name" value="OMP_efflux"/>
</dbReference>
<dbReference type="GO" id="GO:1990281">
    <property type="term" value="C:efflux pump complex"/>
    <property type="evidence" value="ECO:0007669"/>
    <property type="project" value="TreeGrafter"/>
</dbReference>
<dbReference type="Gene3D" id="1.20.1600.10">
    <property type="entry name" value="Outer membrane efflux proteins (OEP)"/>
    <property type="match status" value="1"/>
</dbReference>
<comment type="caution">
    <text evidence="8">The sequence shown here is derived from an EMBL/GenBank/DDBJ whole genome shotgun (WGS) entry which is preliminary data.</text>
</comment>
<keyword evidence="6" id="KW-0998">Cell outer membrane</keyword>
<sequence length="433" mass="48596">MKKKLSYVIIALMLTITSVPEVLAREYALKEIYQKALKSSEKIELIRENVYIAQLGKNKAWSLLIPRMTAYGTYNRFIEDKYSASGILVQPEQSGTWGVRADQSFSLSARELDVLKIAGQTITKSEYDLDTAKSDFVLAVASSYYDVLKAQKALEIANANLERLTKYHQFVDKRVKVGELTKTALLRAEGELSGARADYLRATNTLQLTRAALIRLTGIEQDFRLKDEKVSSTEACEINRLKQTAQDFRTDLKSYDMQTKMAEQQVKYAAGAFLPSMGLFAVYNGTDQYPVGSTLNRESVLAGASLTFPFFEGGLRMAEYKEAKAKERQARLAYDDLKKNIDIELRAACLQLDTLKGSLKFLEDQRAFAKDNYNAVLKQFENGLATSLDVMDANTLLLTSDKNVAEALYNYQLAYLMVKKSSGTLLQFVNIGK</sequence>
<dbReference type="EMBL" id="LNQE01000834">
    <property type="protein sequence ID" value="KUG24685.1"/>
    <property type="molecule type" value="Genomic_DNA"/>
</dbReference>
<evidence type="ECO:0000256" key="4">
    <source>
        <dbReference type="ARBA" id="ARBA00022692"/>
    </source>
</evidence>
<dbReference type="PANTHER" id="PTHR30026">
    <property type="entry name" value="OUTER MEMBRANE PROTEIN TOLC"/>
    <property type="match status" value="1"/>
</dbReference>
<keyword evidence="4" id="KW-0812">Transmembrane</keyword>
<proteinExistence type="predicted"/>
<evidence type="ECO:0000256" key="3">
    <source>
        <dbReference type="ARBA" id="ARBA00022452"/>
    </source>
</evidence>
<dbReference type="GO" id="GO:0015562">
    <property type="term" value="F:efflux transmembrane transporter activity"/>
    <property type="evidence" value="ECO:0007669"/>
    <property type="project" value="InterPro"/>
</dbReference>
<feature type="coiled-coil region" evidence="7">
    <location>
        <begin position="320"/>
        <end position="379"/>
    </location>
</feature>
<keyword evidence="7" id="KW-0175">Coiled coil</keyword>
<dbReference type="AlphaFoldDB" id="A0A0W8FUW0"/>
<organism evidence="8">
    <name type="scientific">hydrocarbon metagenome</name>
    <dbReference type="NCBI Taxonomy" id="938273"/>
    <lineage>
        <taxon>unclassified sequences</taxon>
        <taxon>metagenomes</taxon>
        <taxon>ecological metagenomes</taxon>
    </lineage>
</organism>
<dbReference type="Pfam" id="PF02321">
    <property type="entry name" value="OEP"/>
    <property type="match status" value="2"/>
</dbReference>